<dbReference type="EMBL" id="CP159992">
    <property type="protein sequence ID" value="XCP96617.1"/>
    <property type="molecule type" value="Genomic_DNA"/>
</dbReference>
<keyword evidence="1" id="KW-0472">Membrane</keyword>
<sequence>MSKRLNSRRYERIYHVVSKRIERRVMLIIAVLLILVILCQLLLLVPDLKKMMTTIDRLEGTPIRMQGTNKDPTG</sequence>
<evidence type="ECO:0000256" key="1">
    <source>
        <dbReference type="SAM" id="Phobius"/>
    </source>
</evidence>
<gene>
    <name evidence="2" type="ORF">ABXS70_07920</name>
</gene>
<keyword evidence="1" id="KW-1133">Transmembrane helix</keyword>
<keyword evidence="1" id="KW-0812">Transmembrane</keyword>
<reference evidence="2" key="1">
    <citation type="submission" date="2024-05" db="EMBL/GenBank/DDBJ databases">
        <title>Draft genome assemblies of 36 bacteria isolated from hibernating arctic ground squirrels.</title>
        <authorList>
            <person name="McKee H."/>
            <person name="Mullen L."/>
            <person name="Drown D.M."/>
            <person name="Duddleston K.N."/>
        </authorList>
    </citation>
    <scope>NUCLEOTIDE SEQUENCE</scope>
    <source>
        <strain evidence="2">AN1007</strain>
    </source>
</reference>
<proteinExistence type="predicted"/>
<name>A0AAU8NFY6_9BACL</name>
<feature type="transmembrane region" description="Helical" evidence="1">
    <location>
        <begin position="25"/>
        <end position="45"/>
    </location>
</feature>
<dbReference type="AlphaFoldDB" id="A0AAU8NFY6"/>
<protein>
    <submittedName>
        <fullName evidence="2">Uncharacterized protein</fullName>
    </submittedName>
</protein>
<evidence type="ECO:0000313" key="2">
    <source>
        <dbReference type="EMBL" id="XCP96617.1"/>
    </source>
</evidence>
<organism evidence="2">
    <name type="scientific">Paenibacillus sp. AN1007</name>
    <dbReference type="NCBI Taxonomy" id="3151385"/>
    <lineage>
        <taxon>Bacteria</taxon>
        <taxon>Bacillati</taxon>
        <taxon>Bacillota</taxon>
        <taxon>Bacilli</taxon>
        <taxon>Bacillales</taxon>
        <taxon>Paenibacillaceae</taxon>
        <taxon>Paenibacillus</taxon>
    </lineage>
</organism>
<accession>A0AAU8NFY6</accession>
<dbReference type="RefSeq" id="WP_342551722.1">
    <property type="nucleotide sequence ID" value="NZ_CP159992.1"/>
</dbReference>